<reference evidence="1 2" key="1">
    <citation type="submission" date="2024-12" db="EMBL/GenBank/DDBJ databases">
        <title>Forecasting of Potato common scab and diversities of Pathogenic streptomyces spp. in china.</title>
        <authorList>
            <person name="Handique U."/>
            <person name="Wu J."/>
        </authorList>
    </citation>
    <scope>NUCLEOTIDE SEQUENCE [LARGE SCALE GENOMIC DNA]</scope>
    <source>
        <strain evidence="1 2">ZRIMU1530</strain>
    </source>
</reference>
<dbReference type="InterPro" id="IPR011050">
    <property type="entry name" value="Pectin_lyase_fold/virulence"/>
</dbReference>
<dbReference type="Proteomes" id="UP001631957">
    <property type="component" value="Unassembled WGS sequence"/>
</dbReference>
<evidence type="ECO:0000313" key="1">
    <source>
        <dbReference type="EMBL" id="MFM9616301.1"/>
    </source>
</evidence>
<name>A0ABW9I8K1_9ACTN</name>
<protein>
    <submittedName>
        <fullName evidence="1">Uncharacterized protein</fullName>
    </submittedName>
</protein>
<organism evidence="1 2">
    <name type="scientific">Streptomyces niveiscabiei</name>
    <dbReference type="NCBI Taxonomy" id="164115"/>
    <lineage>
        <taxon>Bacteria</taxon>
        <taxon>Bacillati</taxon>
        <taxon>Actinomycetota</taxon>
        <taxon>Actinomycetes</taxon>
        <taxon>Kitasatosporales</taxon>
        <taxon>Streptomycetaceae</taxon>
        <taxon>Streptomyces</taxon>
    </lineage>
</organism>
<sequence>TLSGQTTVEAGKLSVNGSLANSAVTVLAGAALGGNGTVGSATIQSGGVIAPGNSIGTLSVNGNLVLAPGSLYEVEIAGN</sequence>
<keyword evidence="2" id="KW-1185">Reference proteome</keyword>
<dbReference type="SUPFAM" id="SSF51126">
    <property type="entry name" value="Pectin lyase-like"/>
    <property type="match status" value="1"/>
</dbReference>
<proteinExistence type="predicted"/>
<feature type="non-terminal residue" evidence="1">
    <location>
        <position position="1"/>
    </location>
</feature>
<gene>
    <name evidence="1" type="ORF">ACKI18_48615</name>
</gene>
<comment type="caution">
    <text evidence="1">The sequence shown here is derived from an EMBL/GenBank/DDBJ whole genome shotgun (WGS) entry which is preliminary data.</text>
</comment>
<dbReference type="EMBL" id="JBJVNI010000494">
    <property type="protein sequence ID" value="MFM9616301.1"/>
    <property type="molecule type" value="Genomic_DNA"/>
</dbReference>
<dbReference type="RefSeq" id="WP_409135122.1">
    <property type="nucleotide sequence ID" value="NZ_JBJVNI010000494.1"/>
</dbReference>
<feature type="non-terminal residue" evidence="1">
    <location>
        <position position="79"/>
    </location>
</feature>
<evidence type="ECO:0000313" key="2">
    <source>
        <dbReference type="Proteomes" id="UP001631957"/>
    </source>
</evidence>
<accession>A0ABW9I8K1</accession>